<dbReference type="OrthoDB" id="27923at2759"/>
<comment type="similarity">
    <text evidence="2">Belongs to the synaptobrevin family.</text>
</comment>
<dbReference type="InterPro" id="IPR011012">
    <property type="entry name" value="Longin-like_dom_sf"/>
</dbReference>
<keyword evidence="13" id="KW-1185">Reference proteome</keyword>
<dbReference type="Pfam" id="PF00957">
    <property type="entry name" value="Synaptobrevin"/>
    <property type="match status" value="1"/>
</dbReference>
<keyword evidence="9" id="KW-0175">Coiled coil</keyword>
<dbReference type="AlphaFoldDB" id="A0A9W8GBT6"/>
<dbReference type="Pfam" id="PF13774">
    <property type="entry name" value="Longin"/>
    <property type="match status" value="1"/>
</dbReference>
<dbReference type="Gene3D" id="1.20.5.110">
    <property type="match status" value="1"/>
</dbReference>
<evidence type="ECO:0000256" key="2">
    <source>
        <dbReference type="ARBA" id="ARBA00008025"/>
    </source>
</evidence>
<feature type="domain" description="Longin" evidence="10">
    <location>
        <begin position="7"/>
        <end position="133"/>
    </location>
</feature>
<evidence type="ECO:0000256" key="7">
    <source>
        <dbReference type="ARBA" id="ARBA00023289"/>
    </source>
</evidence>
<dbReference type="CDD" id="cd15867">
    <property type="entry name" value="R-SNARE_YKT6"/>
    <property type="match status" value="1"/>
</dbReference>
<dbReference type="PANTHER" id="PTHR45806:SF1">
    <property type="entry name" value="SYNAPTOBREVIN HOMOLOG YKT6"/>
    <property type="match status" value="1"/>
</dbReference>
<feature type="domain" description="V-SNARE coiled-coil homology" evidence="11">
    <location>
        <begin position="141"/>
        <end position="201"/>
    </location>
</feature>
<dbReference type="InterPro" id="IPR010908">
    <property type="entry name" value="Longin_dom"/>
</dbReference>
<evidence type="ECO:0000259" key="10">
    <source>
        <dbReference type="PROSITE" id="PS50859"/>
    </source>
</evidence>
<evidence type="ECO:0000256" key="8">
    <source>
        <dbReference type="ARBA" id="ARBA00026133"/>
    </source>
</evidence>
<keyword evidence="6" id="KW-0449">Lipoprotein</keyword>
<dbReference type="InterPro" id="IPR042855">
    <property type="entry name" value="V_SNARE_CC"/>
</dbReference>
<evidence type="ECO:0000313" key="12">
    <source>
        <dbReference type="EMBL" id="KAJ2685100.1"/>
    </source>
</evidence>
<name>A0A9W8GBT6_9FUNG</name>
<comment type="caution">
    <text evidence="12">The sequence shown here is derived from an EMBL/GenBank/DDBJ whole genome shotgun (WGS) entry which is preliminary data.</text>
</comment>
<evidence type="ECO:0000256" key="3">
    <source>
        <dbReference type="ARBA" id="ARBA00022481"/>
    </source>
</evidence>
<evidence type="ECO:0000256" key="5">
    <source>
        <dbReference type="ARBA" id="ARBA00023139"/>
    </source>
</evidence>
<evidence type="ECO:0000256" key="4">
    <source>
        <dbReference type="ARBA" id="ARBA00023136"/>
    </source>
</evidence>
<keyword evidence="4" id="KW-0472">Membrane</keyword>
<accession>A0A9W8GBT6</accession>
<gene>
    <name evidence="12" type="primary">YKT6</name>
    <name evidence="12" type="ORF">IWW39_004495</name>
</gene>
<dbReference type="EMBL" id="JANBTX010000170">
    <property type="protein sequence ID" value="KAJ2685100.1"/>
    <property type="molecule type" value="Genomic_DNA"/>
</dbReference>
<dbReference type="GO" id="GO:0005886">
    <property type="term" value="C:plasma membrane"/>
    <property type="evidence" value="ECO:0007669"/>
    <property type="project" value="UniProtKB-SubCell"/>
</dbReference>
<dbReference type="GO" id="GO:0005484">
    <property type="term" value="F:SNAP receptor activity"/>
    <property type="evidence" value="ECO:0007669"/>
    <property type="project" value="TreeGrafter"/>
</dbReference>
<evidence type="ECO:0000313" key="13">
    <source>
        <dbReference type="Proteomes" id="UP001151516"/>
    </source>
</evidence>
<dbReference type="CDD" id="cd14824">
    <property type="entry name" value="Longin"/>
    <property type="match status" value="1"/>
</dbReference>
<evidence type="ECO:0000256" key="6">
    <source>
        <dbReference type="ARBA" id="ARBA00023288"/>
    </source>
</evidence>
<keyword evidence="3" id="KW-0488">Methylation</keyword>
<keyword evidence="5" id="KW-0564">Palmitate</keyword>
<dbReference type="GO" id="GO:0006888">
    <property type="term" value="P:endoplasmic reticulum to Golgi vesicle-mediated transport"/>
    <property type="evidence" value="ECO:0007669"/>
    <property type="project" value="TreeGrafter"/>
</dbReference>
<evidence type="ECO:0000259" key="11">
    <source>
        <dbReference type="PROSITE" id="PS50892"/>
    </source>
</evidence>
<reference evidence="12" key="1">
    <citation type="submission" date="2022-07" db="EMBL/GenBank/DDBJ databases">
        <title>Phylogenomic reconstructions and comparative analyses of Kickxellomycotina fungi.</title>
        <authorList>
            <person name="Reynolds N.K."/>
            <person name="Stajich J.E."/>
            <person name="Barry K."/>
            <person name="Grigoriev I.V."/>
            <person name="Crous P."/>
            <person name="Smith M.E."/>
        </authorList>
    </citation>
    <scope>NUCLEOTIDE SEQUENCE</scope>
    <source>
        <strain evidence="12">CBS 109367</strain>
    </source>
</reference>
<dbReference type="PANTHER" id="PTHR45806">
    <property type="entry name" value="SYNAPTOBREVIN HOMOLOG YKT6"/>
    <property type="match status" value="1"/>
</dbReference>
<dbReference type="Proteomes" id="UP001151516">
    <property type="component" value="Unassembled WGS sequence"/>
</dbReference>
<comment type="subcellular location">
    <subcellularLocation>
        <location evidence="1">Cell membrane</location>
        <topology evidence="1">Lipid-anchor</topology>
        <orientation evidence="1">Cytoplasmic side</orientation>
    </subcellularLocation>
</comment>
<organism evidence="12 13">
    <name type="scientific">Coemansia spiralis</name>
    <dbReference type="NCBI Taxonomy" id="417178"/>
    <lineage>
        <taxon>Eukaryota</taxon>
        <taxon>Fungi</taxon>
        <taxon>Fungi incertae sedis</taxon>
        <taxon>Zoopagomycota</taxon>
        <taxon>Kickxellomycotina</taxon>
        <taxon>Kickxellomycetes</taxon>
        <taxon>Kickxellales</taxon>
        <taxon>Kickxellaceae</taxon>
        <taxon>Coemansia</taxon>
    </lineage>
</organism>
<sequence>MKAYHLALVRPADPATQRTTQILSSESDVSSFSFFQRGSVEEFLEFFSVTVAERTQVGQRQAVEENDNFAYAYRSSPNLCAIVITDREYPSRVALGLAAKMIDEYTKVHDDRFIDAAQGKAAFAVLKEFIGKYQDPKQADSIMKLQQELDETKVVLHKTMESLLERGEKLDALVDRSNQLSSQSKMFYKTAKKTNSCCIVM</sequence>
<dbReference type="InterPro" id="IPR045848">
    <property type="entry name" value="R-SNARE_YKT6"/>
</dbReference>
<dbReference type="SUPFAM" id="SSF58038">
    <property type="entry name" value="SNARE fusion complex"/>
    <property type="match status" value="1"/>
</dbReference>
<dbReference type="FunFam" id="1.20.5.110:FF:000020">
    <property type="entry name" value="synaptobrevin homolog YKT6"/>
    <property type="match status" value="1"/>
</dbReference>
<dbReference type="GO" id="GO:0005794">
    <property type="term" value="C:Golgi apparatus"/>
    <property type="evidence" value="ECO:0007669"/>
    <property type="project" value="TreeGrafter"/>
</dbReference>
<dbReference type="SMART" id="SM01270">
    <property type="entry name" value="Longin"/>
    <property type="match status" value="1"/>
</dbReference>
<evidence type="ECO:0000256" key="9">
    <source>
        <dbReference type="PROSITE-ProRule" id="PRU00290"/>
    </source>
</evidence>
<protein>
    <recommendedName>
        <fullName evidence="8">Synaptobrevin homolog YKT6</fullName>
    </recommendedName>
</protein>
<keyword evidence="7" id="KW-0636">Prenylation</keyword>
<proteinExistence type="inferred from homology"/>
<dbReference type="SUPFAM" id="SSF64356">
    <property type="entry name" value="SNARE-like"/>
    <property type="match status" value="1"/>
</dbReference>
<dbReference type="PROSITE" id="PS50859">
    <property type="entry name" value="LONGIN"/>
    <property type="match status" value="1"/>
</dbReference>
<evidence type="ECO:0000256" key="1">
    <source>
        <dbReference type="ARBA" id="ARBA00004342"/>
    </source>
</evidence>
<dbReference type="PROSITE" id="PS50892">
    <property type="entry name" value="V_SNARE"/>
    <property type="match status" value="1"/>
</dbReference>
<dbReference type="Gene3D" id="3.30.450.50">
    <property type="entry name" value="Longin domain"/>
    <property type="match status" value="1"/>
</dbReference>